<dbReference type="Proteomes" id="UP000308197">
    <property type="component" value="Unassembled WGS sequence"/>
</dbReference>
<protein>
    <recommendedName>
        <fullName evidence="5">RING-type domain-containing protein</fullName>
    </recommendedName>
</protein>
<proteinExistence type="predicted"/>
<evidence type="ECO:0008006" key="5">
    <source>
        <dbReference type="Google" id="ProtNLM"/>
    </source>
</evidence>
<gene>
    <name evidence="3" type="ORF">K466DRAFT_570904</name>
</gene>
<evidence type="ECO:0000313" key="4">
    <source>
        <dbReference type="Proteomes" id="UP000308197"/>
    </source>
</evidence>
<dbReference type="Gene3D" id="3.30.40.10">
    <property type="entry name" value="Zinc/RING finger domain, C3HC4 (zinc finger)"/>
    <property type="match status" value="1"/>
</dbReference>
<dbReference type="InterPro" id="IPR013083">
    <property type="entry name" value="Znf_RING/FYVE/PHD"/>
</dbReference>
<sequence length="296" mass="32838">MDVPLVNLGPTDSGSLQLKDSVGNTPEEPQVRLASALAELADLKARYMQLEKSADVDKKYVEQTHEAIHREHLAAERAAANREVALSELARQAESLRALSAAHKYVCDEYLAMQKKVLEQAKAYDRVQDELCAAKRTILDERARHLNELERATRDSDILTAKLHAAKRDLGGVRAQITCAFCDGEGFATHTYPCMHVTCLDCSQAWNKAQESNYKDAVARTGNEHLDPKPWYKCLICRKRTGVLREAIAVPALMALAEHASSCYLFASQCHLRSLHATVSPVSSPKSLCPFGIQPW</sequence>
<reference evidence="3 4" key="1">
    <citation type="journal article" date="2019" name="Nat. Ecol. Evol.">
        <title>Megaphylogeny resolves global patterns of mushroom evolution.</title>
        <authorList>
            <person name="Varga T."/>
            <person name="Krizsan K."/>
            <person name="Foldi C."/>
            <person name="Dima B."/>
            <person name="Sanchez-Garcia M."/>
            <person name="Sanchez-Ramirez S."/>
            <person name="Szollosi G.J."/>
            <person name="Szarkandi J.G."/>
            <person name="Papp V."/>
            <person name="Albert L."/>
            <person name="Andreopoulos W."/>
            <person name="Angelini C."/>
            <person name="Antonin V."/>
            <person name="Barry K.W."/>
            <person name="Bougher N.L."/>
            <person name="Buchanan P."/>
            <person name="Buyck B."/>
            <person name="Bense V."/>
            <person name="Catcheside P."/>
            <person name="Chovatia M."/>
            <person name="Cooper J."/>
            <person name="Damon W."/>
            <person name="Desjardin D."/>
            <person name="Finy P."/>
            <person name="Geml J."/>
            <person name="Haridas S."/>
            <person name="Hughes K."/>
            <person name="Justo A."/>
            <person name="Karasinski D."/>
            <person name="Kautmanova I."/>
            <person name="Kiss B."/>
            <person name="Kocsube S."/>
            <person name="Kotiranta H."/>
            <person name="LaButti K.M."/>
            <person name="Lechner B.E."/>
            <person name="Liimatainen K."/>
            <person name="Lipzen A."/>
            <person name="Lukacs Z."/>
            <person name="Mihaltcheva S."/>
            <person name="Morgado L.N."/>
            <person name="Niskanen T."/>
            <person name="Noordeloos M.E."/>
            <person name="Ohm R.A."/>
            <person name="Ortiz-Santana B."/>
            <person name="Ovrebo C."/>
            <person name="Racz N."/>
            <person name="Riley R."/>
            <person name="Savchenko A."/>
            <person name="Shiryaev A."/>
            <person name="Soop K."/>
            <person name="Spirin V."/>
            <person name="Szebenyi C."/>
            <person name="Tomsovsky M."/>
            <person name="Tulloss R.E."/>
            <person name="Uehling J."/>
            <person name="Grigoriev I.V."/>
            <person name="Vagvolgyi C."/>
            <person name="Papp T."/>
            <person name="Martin F.M."/>
            <person name="Miettinen O."/>
            <person name="Hibbett D.S."/>
            <person name="Nagy L.G."/>
        </authorList>
    </citation>
    <scope>NUCLEOTIDE SEQUENCE [LARGE SCALE GENOMIC DNA]</scope>
    <source>
        <strain evidence="3 4">HHB13444</strain>
    </source>
</reference>
<keyword evidence="4" id="KW-1185">Reference proteome</keyword>
<name>A0A5C3NM93_9APHY</name>
<dbReference type="AlphaFoldDB" id="A0A5C3NM93"/>
<feature type="coiled-coil region" evidence="1">
    <location>
        <begin position="135"/>
        <end position="169"/>
    </location>
</feature>
<evidence type="ECO:0000256" key="1">
    <source>
        <dbReference type="SAM" id="Coils"/>
    </source>
</evidence>
<evidence type="ECO:0000256" key="2">
    <source>
        <dbReference type="SAM" id="MobiDB-lite"/>
    </source>
</evidence>
<feature type="region of interest" description="Disordered" evidence="2">
    <location>
        <begin position="1"/>
        <end position="26"/>
    </location>
</feature>
<organism evidence="3 4">
    <name type="scientific">Polyporus arcularius HHB13444</name>
    <dbReference type="NCBI Taxonomy" id="1314778"/>
    <lineage>
        <taxon>Eukaryota</taxon>
        <taxon>Fungi</taxon>
        <taxon>Dikarya</taxon>
        <taxon>Basidiomycota</taxon>
        <taxon>Agaricomycotina</taxon>
        <taxon>Agaricomycetes</taxon>
        <taxon>Polyporales</taxon>
        <taxon>Polyporaceae</taxon>
        <taxon>Polyporus</taxon>
    </lineage>
</organism>
<accession>A0A5C3NM93</accession>
<dbReference type="InParanoid" id="A0A5C3NM93"/>
<keyword evidence="1" id="KW-0175">Coiled coil</keyword>
<evidence type="ECO:0000313" key="3">
    <source>
        <dbReference type="EMBL" id="TFK78334.1"/>
    </source>
</evidence>
<dbReference type="EMBL" id="ML212612">
    <property type="protein sequence ID" value="TFK78334.1"/>
    <property type="molecule type" value="Genomic_DNA"/>
</dbReference>
<feature type="compositionally biased region" description="Polar residues" evidence="2">
    <location>
        <begin position="10"/>
        <end position="24"/>
    </location>
</feature>